<sequence>MKHKYRLAFLITWTPMMLSLRIPPVPCPNYFGYYKDEQGKVYGSAELPYDKSPWLVFSVNASFLGKFDQPELRLEKVTKLHELNDGTPTVKYNIFFPFTDVIPKITDLTYNGKIYCRGSPELLEEGSPGVTNVRNQTYFMFSQQEYGFYAPETQPDTSDDVIPVQSLNEKPTVLQPLSTTIPPKVRPLTPKIPQFHMSRVTPTQDINTSNNPTTEISINLINDLFITPFTCGVAAGNESGATETKLGQYPWLVALFWQRRFSFNYKCSATLISDKHVLTAARCFQYNDDQLKNIAEIFLVMGTNNLDNWKTNGAITRTASRVDVHPNYKKNKESAHGDIAIILLNRRVQFTDVIKPVCLWKGDTDLYPLTHKMGVIAGFGQNENSPQEGLTHFIRAKQVNMPIVAQTECFTSPLGLQDLISDKTFCTKSDERQLTGPCKGDTGAGFFISMYGAYYLRGIASVIPFKDGNCDLTTRYVAFCDAAKFSDWIKSHMT</sequence>
<keyword evidence="2" id="KW-0732">Signal</keyword>
<evidence type="ECO:0000259" key="3">
    <source>
        <dbReference type="PROSITE" id="PS50240"/>
    </source>
</evidence>
<dbReference type="FunFam" id="2.40.10.10:FF:000068">
    <property type="entry name" value="transmembrane protease serine 2"/>
    <property type="match status" value="1"/>
</dbReference>
<dbReference type="Proteomes" id="UP001153709">
    <property type="component" value="Chromosome 4"/>
</dbReference>
<evidence type="ECO:0000313" key="4">
    <source>
        <dbReference type="EMBL" id="CAG9833117.1"/>
    </source>
</evidence>
<dbReference type="OrthoDB" id="238681at2759"/>
<dbReference type="PANTHER" id="PTHR24260:SF143">
    <property type="entry name" value="SERINE PROTEASE GD-LIKE PROTEIN"/>
    <property type="match status" value="1"/>
</dbReference>
<dbReference type="GO" id="GO:0004252">
    <property type="term" value="F:serine-type endopeptidase activity"/>
    <property type="evidence" value="ECO:0007669"/>
    <property type="project" value="InterPro"/>
</dbReference>
<dbReference type="GO" id="GO:0006508">
    <property type="term" value="P:proteolysis"/>
    <property type="evidence" value="ECO:0007669"/>
    <property type="project" value="InterPro"/>
</dbReference>
<keyword evidence="1" id="KW-1015">Disulfide bond</keyword>
<protein>
    <recommendedName>
        <fullName evidence="3">Peptidase S1 domain-containing protein</fullName>
    </recommendedName>
</protein>
<dbReference type="InterPro" id="IPR009003">
    <property type="entry name" value="Peptidase_S1_PA"/>
</dbReference>
<dbReference type="InterPro" id="IPR051333">
    <property type="entry name" value="CLIP_Serine_Protease"/>
</dbReference>
<feature type="signal peptide" evidence="2">
    <location>
        <begin position="1"/>
        <end position="19"/>
    </location>
</feature>
<feature type="chain" id="PRO_5040434786" description="Peptidase S1 domain-containing protein" evidence="2">
    <location>
        <begin position="20"/>
        <end position="494"/>
    </location>
</feature>
<dbReference type="InterPro" id="IPR043504">
    <property type="entry name" value="Peptidase_S1_PA_chymotrypsin"/>
</dbReference>
<evidence type="ECO:0000313" key="5">
    <source>
        <dbReference type="Proteomes" id="UP001153709"/>
    </source>
</evidence>
<dbReference type="SMART" id="SM00020">
    <property type="entry name" value="Tryp_SPc"/>
    <property type="match status" value="1"/>
</dbReference>
<dbReference type="AlphaFoldDB" id="A0A9N9T0T0"/>
<proteinExistence type="predicted"/>
<dbReference type="Gene3D" id="2.40.10.10">
    <property type="entry name" value="Trypsin-like serine proteases"/>
    <property type="match status" value="1"/>
</dbReference>
<feature type="domain" description="Peptidase S1" evidence="3">
    <location>
        <begin position="233"/>
        <end position="494"/>
    </location>
</feature>
<dbReference type="SUPFAM" id="SSF50494">
    <property type="entry name" value="Trypsin-like serine proteases"/>
    <property type="match status" value="1"/>
</dbReference>
<evidence type="ECO:0000256" key="1">
    <source>
        <dbReference type="ARBA" id="ARBA00023157"/>
    </source>
</evidence>
<keyword evidence="5" id="KW-1185">Reference proteome</keyword>
<dbReference type="Pfam" id="PF00089">
    <property type="entry name" value="Trypsin"/>
    <property type="match status" value="1"/>
</dbReference>
<accession>A0A9N9T0T0</accession>
<dbReference type="Pfam" id="PF16030">
    <property type="entry name" value="GD_N"/>
    <property type="match status" value="1"/>
</dbReference>
<name>A0A9N9T0T0_DIABA</name>
<dbReference type="InterPro" id="IPR031986">
    <property type="entry name" value="GD_N"/>
</dbReference>
<gene>
    <name evidence="4" type="ORF">DIABBA_LOCUS6539</name>
</gene>
<dbReference type="PANTHER" id="PTHR24260">
    <property type="match status" value="1"/>
</dbReference>
<dbReference type="EMBL" id="OU898279">
    <property type="protein sequence ID" value="CAG9833117.1"/>
    <property type="molecule type" value="Genomic_DNA"/>
</dbReference>
<evidence type="ECO:0000256" key="2">
    <source>
        <dbReference type="SAM" id="SignalP"/>
    </source>
</evidence>
<dbReference type="PROSITE" id="PS50240">
    <property type="entry name" value="TRYPSIN_DOM"/>
    <property type="match status" value="1"/>
</dbReference>
<reference evidence="4" key="1">
    <citation type="submission" date="2022-01" db="EMBL/GenBank/DDBJ databases">
        <authorList>
            <person name="King R."/>
        </authorList>
    </citation>
    <scope>NUCLEOTIDE SEQUENCE</scope>
</reference>
<dbReference type="CDD" id="cd00190">
    <property type="entry name" value="Tryp_SPc"/>
    <property type="match status" value="1"/>
</dbReference>
<dbReference type="InterPro" id="IPR001254">
    <property type="entry name" value="Trypsin_dom"/>
</dbReference>
<organism evidence="4 5">
    <name type="scientific">Diabrotica balteata</name>
    <name type="common">Banded cucumber beetle</name>
    <dbReference type="NCBI Taxonomy" id="107213"/>
    <lineage>
        <taxon>Eukaryota</taxon>
        <taxon>Metazoa</taxon>
        <taxon>Ecdysozoa</taxon>
        <taxon>Arthropoda</taxon>
        <taxon>Hexapoda</taxon>
        <taxon>Insecta</taxon>
        <taxon>Pterygota</taxon>
        <taxon>Neoptera</taxon>
        <taxon>Endopterygota</taxon>
        <taxon>Coleoptera</taxon>
        <taxon>Polyphaga</taxon>
        <taxon>Cucujiformia</taxon>
        <taxon>Chrysomeloidea</taxon>
        <taxon>Chrysomelidae</taxon>
        <taxon>Galerucinae</taxon>
        <taxon>Diabroticina</taxon>
        <taxon>Diabroticites</taxon>
        <taxon>Diabrotica</taxon>
    </lineage>
</organism>